<dbReference type="Pfam" id="PF13166">
    <property type="entry name" value="AAA_13"/>
    <property type="match status" value="1"/>
</dbReference>
<dbReference type="RefSeq" id="WP_007052206.1">
    <property type="nucleotide sequence ID" value="NZ_DS990239.1"/>
</dbReference>
<evidence type="ECO:0000313" key="3">
    <source>
        <dbReference type="EMBL" id="EEQ55149.1"/>
    </source>
</evidence>
<organism evidence="3">
    <name type="scientific">Bifidobacterium longum subsp. infantis CCUG 52486</name>
    <dbReference type="NCBI Taxonomy" id="537937"/>
    <lineage>
        <taxon>Bacteria</taxon>
        <taxon>Bacillati</taxon>
        <taxon>Actinomycetota</taxon>
        <taxon>Actinomycetes</taxon>
        <taxon>Bifidobacteriales</taxon>
        <taxon>Bifidobacteriaceae</taxon>
        <taxon>Bifidobacterium</taxon>
    </lineage>
</organism>
<feature type="domain" description="Protein CR006 P-loop" evidence="2">
    <location>
        <begin position="37"/>
        <end position="757"/>
    </location>
</feature>
<dbReference type="HOGENOM" id="CLU_337980_0_0_11"/>
<name>C5EAX4_BIFLI</name>
<keyword evidence="1" id="KW-0175">Coiled coil</keyword>
<protein>
    <recommendedName>
        <fullName evidence="2">Protein CR006 P-loop domain-containing protein</fullName>
    </recommendedName>
</protein>
<gene>
    <name evidence="3" type="ORF">BLIG_01100</name>
</gene>
<reference evidence="3" key="1">
    <citation type="submission" date="2008-08" db="EMBL/GenBank/DDBJ databases">
        <title>Annotation of Bifidobacterium longum subsp. infantis CCUG 52486.</title>
        <authorList>
            <consortium name="The Broad Institute Genome Sequencing Platform"/>
            <person name="Gougoulias C."/>
            <person name="Tuohy K.M."/>
            <person name="Gibson G.R."/>
            <person name="Ward D."/>
            <person name="Mehta T."/>
            <person name="Young S."/>
            <person name="Jaffe D."/>
            <person name="Gnerre S."/>
            <person name="Berlin A."/>
            <person name="Heiman D."/>
            <person name="Hepburn T."/>
            <person name="Shea T."/>
            <person name="Sykes S."/>
            <person name="Alvarado L."/>
            <person name="Kodira C."/>
            <person name="Borodovsky M."/>
            <person name="Lander E."/>
            <person name="Galagan J."/>
            <person name="Nusbaum C."/>
            <person name="Birren B."/>
        </authorList>
    </citation>
    <scope>NUCLEOTIDE SEQUENCE [LARGE SCALE GENOMIC DNA]</scope>
    <source>
        <strain evidence="3">CCUG 52486</strain>
    </source>
</reference>
<feature type="coiled-coil region" evidence="1">
    <location>
        <begin position="388"/>
        <end position="493"/>
    </location>
</feature>
<sequence>MEKIKEIKVSGRIYGAGEKLEIFIPNNPDNPTTSWCTIYGKNGSGKTTLSKALWNYSHPDGVSLETDLPQVSFTPENSIPPENCYVFNEDFINKKVRFNQNNLGAIVSLGPQGDVQDKIKENENAIKVKQKEIDTLKWTIDGSKSENFEQDNNSPLTKQGEEAKNNLLDAFKGDDRWAGYIKRIRGNRQNASVSLPNIQRMYSENTLDNIPDFEEFRSRLKIFEHTASLKKLENIDKSFLKDYEHIADSIFTILTTTPAGTGDTNLSSIIDLLKEAKSDKTKELFKSNQSHCPLCLQTINHSWKKKILEAIDLLDSSQESEQIIQQAKQINSYILNCVKIVHAILTHDILKDSSNTVIDIKTDIENFDDMLDAIHQALEMKIKTPSSIITLEQNKENIIRKFKKIEDNIDLLNSNINSQNTQIDEHDQEASSLEEAINIISLFENKNLYDSYNKVITNCDEKKKELKQRKEELNNLQKKLYEAKNELRKTNIQMDHMNSALSLIFLSPKRLHLEGTDSGEYGIYVEEKRVSLSNLSTGEKNAIALSYFFSMPYENRSEKYFSKNDSLFVLDDPISSLDRNNEIGIYSLIEHEISEIKKLTNTNNNFVQVIALTHSLPVYYALEKVGDEVFKTQKGKPSKTICKMLRKGKLTDTKTIDYNYRSLIRDVYDFAKSNLTDISDNPASYYGTANKLRRVLEEYSYFNFDIGGTGLPKNKLINEYLETCVQSHKVHSETRDKITRALVPLWMNSESHGKEKVKSGSIDHNIQLLDPEETQKCARLMLLLLDLLHPTGLPGLINNQISKKDQEDINQHLSEWDSEFAEL</sequence>
<accession>C5EAX4</accession>
<dbReference type="Gene3D" id="3.40.50.300">
    <property type="entry name" value="P-loop containing nucleotide triphosphate hydrolases"/>
    <property type="match status" value="1"/>
</dbReference>
<dbReference type="InterPro" id="IPR026866">
    <property type="entry name" value="CR006_AAA"/>
</dbReference>
<proteinExistence type="predicted"/>
<evidence type="ECO:0000256" key="1">
    <source>
        <dbReference type="SAM" id="Coils"/>
    </source>
</evidence>
<dbReference type="SUPFAM" id="SSF52540">
    <property type="entry name" value="P-loop containing nucleoside triphosphate hydrolases"/>
    <property type="match status" value="1"/>
</dbReference>
<dbReference type="Proteomes" id="UP000005084">
    <property type="component" value="Unassembled WGS sequence"/>
</dbReference>
<dbReference type="AlphaFoldDB" id="C5EAX4"/>
<dbReference type="EMBL" id="DS990239">
    <property type="protein sequence ID" value="EEQ55149.1"/>
    <property type="molecule type" value="Genomic_DNA"/>
</dbReference>
<evidence type="ECO:0000259" key="2">
    <source>
        <dbReference type="Pfam" id="PF13166"/>
    </source>
</evidence>
<dbReference type="InterPro" id="IPR027417">
    <property type="entry name" value="P-loop_NTPase"/>
</dbReference>